<dbReference type="AlphaFoldDB" id="H8G5Z9"/>
<evidence type="ECO:0000313" key="2">
    <source>
        <dbReference type="Proteomes" id="UP000004705"/>
    </source>
</evidence>
<organism evidence="1 2">
    <name type="scientific">Saccharomonospora azurea NA-128</name>
    <dbReference type="NCBI Taxonomy" id="882081"/>
    <lineage>
        <taxon>Bacteria</taxon>
        <taxon>Bacillati</taxon>
        <taxon>Actinomycetota</taxon>
        <taxon>Actinomycetes</taxon>
        <taxon>Pseudonocardiales</taxon>
        <taxon>Pseudonocardiaceae</taxon>
        <taxon>Saccharomonospora</taxon>
    </lineage>
</organism>
<evidence type="ECO:0008006" key="3">
    <source>
        <dbReference type="Google" id="ProtNLM"/>
    </source>
</evidence>
<name>H8G5Z9_9PSEU</name>
<dbReference type="HOGENOM" id="CLU_097567_0_0_11"/>
<protein>
    <recommendedName>
        <fullName evidence="3">Antibiotic biosynthesis monooxygenase</fullName>
    </recommendedName>
</protein>
<proteinExistence type="predicted"/>
<accession>H8G5Z9</accession>
<keyword evidence="2" id="KW-1185">Reference proteome</keyword>
<gene>
    <name evidence="1" type="ORF">SacazDRAFT_04436</name>
</gene>
<evidence type="ECO:0000313" key="1">
    <source>
        <dbReference type="EMBL" id="EHY91276.1"/>
    </source>
</evidence>
<dbReference type="OrthoDB" id="1493813at2"/>
<sequence>MPVSALGAYRSGMTSNDTSPTVLPGVLPDVRRDDAGLVTVDIIESAAVPDRARQRRTADSLLAADRPWNAGLLADSVLLATDGLGVLRYSQWRDEDAYAEAQSRFPAAIAPTTSGAARSVRHRLYRSAVPDDLPAPGVVVVITFDTDGADVGRRFVDALLDRHPVVRGAAPPEGMGSNDFHLAVDGTQVLNWAEFVDERAHQRVVDTALQPDDDVPRLIAETRGLTPRGFRRYLPYGLATPGGRTR</sequence>
<dbReference type="Proteomes" id="UP000004705">
    <property type="component" value="Chromosome"/>
</dbReference>
<dbReference type="EMBL" id="CM001466">
    <property type="protein sequence ID" value="EHY91276.1"/>
    <property type="molecule type" value="Genomic_DNA"/>
</dbReference>
<reference evidence="1 2" key="1">
    <citation type="journal article" date="2012" name="Stand. Genomic Sci.">
        <title>Genome sequence of the soil bacterium Saccharomonospora azurea type strain (NA-128(T)).</title>
        <authorList>
            <person name="Klenk H.P."/>
            <person name="Held B."/>
            <person name="Lucas S."/>
            <person name="Lapidus A."/>
            <person name="Copeland A."/>
            <person name="Hammon N."/>
            <person name="Pitluck S."/>
            <person name="Goodwin L.A."/>
            <person name="Han C."/>
            <person name="Tapia R."/>
            <person name="Brambilla E.M."/>
            <person name="Potter G."/>
            <person name="Land M."/>
            <person name="Ivanova N."/>
            <person name="Rohde M."/>
            <person name="Goker M."/>
            <person name="Detter J.C."/>
            <person name="Kyrpides N.C."/>
            <person name="Woyke T."/>
        </authorList>
    </citation>
    <scope>NUCLEOTIDE SEQUENCE [LARGE SCALE GENOMIC DNA]</scope>
    <source>
        <strain evidence="1 2">NA-128</strain>
    </source>
</reference>
<dbReference type="Gene3D" id="3.30.70.100">
    <property type="match status" value="2"/>
</dbReference>